<dbReference type="GO" id="GO:0016787">
    <property type="term" value="F:hydrolase activity"/>
    <property type="evidence" value="ECO:0007669"/>
    <property type="project" value="InterPro"/>
</dbReference>
<feature type="signal peptide" evidence="3">
    <location>
        <begin position="1"/>
        <end position="21"/>
    </location>
</feature>
<dbReference type="Proteomes" id="UP000225706">
    <property type="component" value="Unassembled WGS sequence"/>
</dbReference>
<dbReference type="EMBL" id="LSMT01000039">
    <property type="protein sequence ID" value="PFX31169.1"/>
    <property type="molecule type" value="Genomic_DNA"/>
</dbReference>
<dbReference type="STRING" id="50429.A0A2B4SPX8"/>
<feature type="region of interest" description="Disordered" evidence="2">
    <location>
        <begin position="429"/>
        <end position="448"/>
    </location>
</feature>
<dbReference type="PANTHER" id="PTHR21562">
    <property type="entry name" value="NOTUM-RELATED"/>
    <property type="match status" value="1"/>
</dbReference>
<gene>
    <name evidence="4" type="primary">NOTUM</name>
    <name evidence="4" type="ORF">AWC38_SpisGene4007</name>
</gene>
<protein>
    <submittedName>
        <fullName evidence="4">Protein notum-like</fullName>
    </submittedName>
</protein>
<dbReference type="AlphaFoldDB" id="A0A2B4SPX8"/>
<evidence type="ECO:0000313" key="5">
    <source>
        <dbReference type="Proteomes" id="UP000225706"/>
    </source>
</evidence>
<organism evidence="4 5">
    <name type="scientific">Stylophora pistillata</name>
    <name type="common">Smooth cauliflower coral</name>
    <dbReference type="NCBI Taxonomy" id="50429"/>
    <lineage>
        <taxon>Eukaryota</taxon>
        <taxon>Metazoa</taxon>
        <taxon>Cnidaria</taxon>
        <taxon>Anthozoa</taxon>
        <taxon>Hexacorallia</taxon>
        <taxon>Scleractinia</taxon>
        <taxon>Astrocoeniina</taxon>
        <taxon>Pocilloporidae</taxon>
        <taxon>Stylophora</taxon>
    </lineage>
</organism>
<evidence type="ECO:0000256" key="3">
    <source>
        <dbReference type="SAM" id="SignalP"/>
    </source>
</evidence>
<reference evidence="5" key="1">
    <citation type="journal article" date="2017" name="bioRxiv">
        <title>Comparative analysis of the genomes of Stylophora pistillata and Acropora digitifera provides evidence for extensive differences between species of corals.</title>
        <authorList>
            <person name="Voolstra C.R."/>
            <person name="Li Y."/>
            <person name="Liew Y.J."/>
            <person name="Baumgarten S."/>
            <person name="Zoccola D."/>
            <person name="Flot J.-F."/>
            <person name="Tambutte S."/>
            <person name="Allemand D."/>
            <person name="Aranda M."/>
        </authorList>
    </citation>
    <scope>NUCLEOTIDE SEQUENCE [LARGE SCALE GENOMIC DNA]</scope>
</reference>
<dbReference type="PANTHER" id="PTHR21562:SF122">
    <property type="entry name" value="PALMITOLEOYL-PROTEIN CARBOXYLESTERASE NOTUM"/>
    <property type="match status" value="1"/>
</dbReference>
<dbReference type="InterPro" id="IPR004963">
    <property type="entry name" value="PAE/NOTUM"/>
</dbReference>
<dbReference type="OrthoDB" id="2015280at2759"/>
<feature type="chain" id="PRO_5012970749" evidence="3">
    <location>
        <begin position="22"/>
        <end position="448"/>
    </location>
</feature>
<dbReference type="Pfam" id="PF03283">
    <property type="entry name" value="PAE"/>
    <property type="match status" value="1"/>
</dbReference>
<accession>A0A2B4SPX8</accession>
<comment type="caution">
    <text evidence="4">The sequence shown here is derived from an EMBL/GenBank/DDBJ whole genome shotgun (WGS) entry which is preliminary data.</text>
</comment>
<proteinExistence type="inferred from homology"/>
<evidence type="ECO:0000256" key="1">
    <source>
        <dbReference type="ARBA" id="ARBA00010213"/>
    </source>
</evidence>
<evidence type="ECO:0000313" key="4">
    <source>
        <dbReference type="EMBL" id="PFX31169.1"/>
    </source>
</evidence>
<keyword evidence="5" id="KW-1185">Reference proteome</keyword>
<comment type="similarity">
    <text evidence="1">Belongs to the pectinacetylesterase family. Notum subfamily.</text>
</comment>
<sequence>MFLVFTAMFFWAFLGVPLVDCSIDLQQESLNEGPRQFVHLAKQCPQSRDLFMMKLHHLTDRNVTCNDGTPAGYYLRKAHGSKRWIVYLAGGEFCTSSESCNARYSKMKYLMSSATWSSFRFGTGILSSDPVLNPTWWNANLVYIPYCSSDAWIGNASASETGERFSFVGSRILERVFMELTSKGLDNAKRLLVAGSSAGGIGVILNLDRIDKRLEMGGLKIDVRGLADSGWYLDIPPCPAGGKHCQGAKLQENNMISIGMTYWRGVVPDDCARRNPQKKWKCFFGEHVYRTDDKSPKHSPLFVFQWLYDSAQLVWSIGANIMKSSKPSKKEIDRVLYIGNEVRDSFNRTKGLSCAVFAPSCISHGILNQDDWLKVLMRGKNLNHVINDWYQSSGQETRDCPSLIGTECNYPHCNPTCPSLGRKLMGLRSHGKDIKTPSDKVVVPTPHK</sequence>
<evidence type="ECO:0000256" key="2">
    <source>
        <dbReference type="SAM" id="MobiDB-lite"/>
    </source>
</evidence>
<name>A0A2B4SPX8_STYPI</name>
<keyword evidence="3" id="KW-0732">Signal</keyword>